<reference evidence="2" key="1">
    <citation type="submission" date="2016-02" db="EMBL/GenBank/DDBJ databases">
        <authorList>
            <person name="Holder M.E."/>
            <person name="Ajami N.J."/>
            <person name="Petrosino J.F."/>
        </authorList>
    </citation>
    <scope>NUCLEOTIDE SEQUENCE [LARGE SCALE GENOMIC DNA]</scope>
    <source>
        <strain evidence="2">DSM 12838</strain>
    </source>
</reference>
<evidence type="ECO:0000313" key="1">
    <source>
        <dbReference type="EMBL" id="AMD92389.1"/>
    </source>
</evidence>
<accession>A0A120KNS4</accession>
<name>A0A120KNS4_9BACT</name>
<dbReference type="Proteomes" id="UP000063964">
    <property type="component" value="Chromosome"/>
</dbReference>
<gene>
    <name evidence="1" type="ORF">AXF15_04190</name>
</gene>
<proteinExistence type="predicted"/>
<dbReference type="KEGG" id="doa:AXF15_04190"/>
<dbReference type="AlphaFoldDB" id="A0A120KNS4"/>
<dbReference type="EMBL" id="CP014230">
    <property type="protein sequence ID" value="AMD92389.1"/>
    <property type="molecule type" value="Genomic_DNA"/>
</dbReference>
<sequence length="196" mass="22760">MTTLSITAKKQDILDHERKMAHEVALGVLEKPKPPLWMIFVPVFFVFFAQKMGQYKSGLASFVENYLKMRHCALEACLEFSKEEDDARGEKLINAVGPIPEEAREPFERWMRLLTEHYDLLFQARGEDLAAMIRHGYGSRTNYLLFCNSLNKAENAYNLALLPKMQGERDDLLYVIEKMHTCVTNLRRKEADRVFP</sequence>
<organism evidence="1 2">
    <name type="scientific">Desulfomicrobium orale DSM 12838</name>
    <dbReference type="NCBI Taxonomy" id="888061"/>
    <lineage>
        <taxon>Bacteria</taxon>
        <taxon>Pseudomonadati</taxon>
        <taxon>Thermodesulfobacteriota</taxon>
        <taxon>Desulfovibrionia</taxon>
        <taxon>Desulfovibrionales</taxon>
        <taxon>Desulfomicrobiaceae</taxon>
        <taxon>Desulfomicrobium</taxon>
    </lineage>
</organism>
<evidence type="ECO:0000313" key="2">
    <source>
        <dbReference type="Proteomes" id="UP000063964"/>
    </source>
</evidence>
<keyword evidence="2" id="KW-1185">Reference proteome</keyword>
<dbReference type="NCBIfam" id="NF038143">
    <property type="entry name" value="HYxxLL"/>
    <property type="match status" value="1"/>
</dbReference>
<protein>
    <submittedName>
        <fullName evidence="1">Uncharacterized protein</fullName>
    </submittedName>
</protein>